<organism evidence="1 2">
    <name type="scientific">Rhizosaccharibacter radicis</name>
    <dbReference type="NCBI Taxonomy" id="2782605"/>
    <lineage>
        <taxon>Bacteria</taxon>
        <taxon>Pseudomonadati</taxon>
        <taxon>Pseudomonadota</taxon>
        <taxon>Alphaproteobacteria</taxon>
        <taxon>Acetobacterales</taxon>
        <taxon>Acetobacteraceae</taxon>
        <taxon>Rhizosaccharibacter</taxon>
    </lineage>
</organism>
<proteinExistence type="predicted"/>
<reference evidence="1 2" key="1">
    <citation type="submission" date="2022-06" db="EMBL/GenBank/DDBJ databases">
        <title>Rhizosaccharibacter gen. nov. sp. nov. KSS12, endophytic bacteria isolated from sugarcane.</title>
        <authorList>
            <person name="Pitiwittayakul N."/>
        </authorList>
    </citation>
    <scope>NUCLEOTIDE SEQUENCE [LARGE SCALE GENOMIC DNA]</scope>
    <source>
        <strain evidence="1 2">KSS12</strain>
    </source>
</reference>
<evidence type="ECO:0000313" key="1">
    <source>
        <dbReference type="EMBL" id="MCQ8242492.1"/>
    </source>
</evidence>
<dbReference type="Proteomes" id="UP001524547">
    <property type="component" value="Unassembled WGS sequence"/>
</dbReference>
<name>A0ABT1W1K3_9PROT</name>
<dbReference type="RefSeq" id="WP_422921256.1">
    <property type="nucleotide sequence ID" value="NZ_JAMZEJ010000012.1"/>
</dbReference>
<keyword evidence="2" id="KW-1185">Reference proteome</keyword>
<comment type="caution">
    <text evidence="1">The sequence shown here is derived from an EMBL/GenBank/DDBJ whole genome shotgun (WGS) entry which is preliminary data.</text>
</comment>
<accession>A0ABT1W1K3</accession>
<sequence>MLTLKVENGTGRLALYGSLDVTRDQQGLAHPRALPHTIAAPEKPKTVKNLFARPCS</sequence>
<evidence type="ECO:0000313" key="2">
    <source>
        <dbReference type="Proteomes" id="UP001524547"/>
    </source>
</evidence>
<gene>
    <name evidence="1" type="ORF">NFI88_16845</name>
</gene>
<protein>
    <submittedName>
        <fullName evidence="1">Uncharacterized protein</fullName>
    </submittedName>
</protein>
<dbReference type="EMBL" id="JAMZEJ010000012">
    <property type="protein sequence ID" value="MCQ8242492.1"/>
    <property type="molecule type" value="Genomic_DNA"/>
</dbReference>